<dbReference type="AlphaFoldDB" id="A0A1I0U710"/>
<sequence length="166" mass="18895">MNTFVIEDFFVSDENACNFYMVRFDEQDTSEVDKFYDNYNTPDSAHYEDMQNIHALIEVISEDGTAQIRRSRDEGRAFALPPEVLANAARIQVTGNTLRLYYLDVTPEIIILLGGGIAHNEPNGHPPIQLRDAQLFIKKIWSAIGTEFEISNKRLIPLNGPEIIIH</sequence>
<protein>
    <submittedName>
        <fullName evidence="1">Uncharacterized protein</fullName>
    </submittedName>
</protein>
<name>A0A1I0U710_9SPHI</name>
<dbReference type="EMBL" id="FOJM01000024">
    <property type="protein sequence ID" value="SFA59862.1"/>
    <property type="molecule type" value="Genomic_DNA"/>
</dbReference>
<accession>A0A1I0U710</accession>
<evidence type="ECO:0000313" key="2">
    <source>
        <dbReference type="Proteomes" id="UP000198836"/>
    </source>
</evidence>
<reference evidence="2" key="1">
    <citation type="submission" date="2016-10" db="EMBL/GenBank/DDBJ databases">
        <authorList>
            <person name="Varghese N."/>
            <person name="Submissions S."/>
        </authorList>
    </citation>
    <scope>NUCLEOTIDE SEQUENCE [LARGE SCALE GENOMIC DNA]</scope>
    <source>
        <strain evidence="2">DSM 18130</strain>
    </source>
</reference>
<evidence type="ECO:0000313" key="1">
    <source>
        <dbReference type="EMBL" id="SFA59862.1"/>
    </source>
</evidence>
<dbReference type="Proteomes" id="UP000198836">
    <property type="component" value="Unassembled WGS sequence"/>
</dbReference>
<keyword evidence="2" id="KW-1185">Reference proteome</keyword>
<proteinExistence type="predicted"/>
<gene>
    <name evidence="1" type="ORF">SAMN04488511_12410</name>
</gene>
<organism evidence="1 2">
    <name type="scientific">Pedobacter suwonensis</name>
    <dbReference type="NCBI Taxonomy" id="332999"/>
    <lineage>
        <taxon>Bacteria</taxon>
        <taxon>Pseudomonadati</taxon>
        <taxon>Bacteroidota</taxon>
        <taxon>Sphingobacteriia</taxon>
        <taxon>Sphingobacteriales</taxon>
        <taxon>Sphingobacteriaceae</taxon>
        <taxon>Pedobacter</taxon>
    </lineage>
</organism>
<dbReference type="STRING" id="332999.SAMN04488511_12410"/>